<dbReference type="Gene3D" id="3.40.50.620">
    <property type="entry name" value="HUPs"/>
    <property type="match status" value="1"/>
</dbReference>
<dbReference type="EMBL" id="FOIA01000002">
    <property type="protein sequence ID" value="SES71352.1"/>
    <property type="molecule type" value="Genomic_DNA"/>
</dbReference>
<gene>
    <name evidence="3" type="ORF">SAMN05216326_102117</name>
</gene>
<dbReference type="AlphaFoldDB" id="A0A1H9YQL8"/>
<dbReference type="InterPro" id="IPR006015">
    <property type="entry name" value="Universal_stress_UspA"/>
</dbReference>
<accession>A0A1H9YQL8</accession>
<dbReference type="InterPro" id="IPR006016">
    <property type="entry name" value="UspA"/>
</dbReference>
<organism evidence="3 4">
    <name type="scientific">Nitrosomonas marina</name>
    <dbReference type="NCBI Taxonomy" id="917"/>
    <lineage>
        <taxon>Bacteria</taxon>
        <taxon>Pseudomonadati</taxon>
        <taxon>Pseudomonadota</taxon>
        <taxon>Betaproteobacteria</taxon>
        <taxon>Nitrosomonadales</taxon>
        <taxon>Nitrosomonadaceae</taxon>
        <taxon>Nitrosomonas</taxon>
    </lineage>
</organism>
<evidence type="ECO:0000256" key="1">
    <source>
        <dbReference type="ARBA" id="ARBA00008791"/>
    </source>
</evidence>
<reference evidence="4" key="1">
    <citation type="submission" date="2016-10" db="EMBL/GenBank/DDBJ databases">
        <authorList>
            <person name="Varghese N."/>
            <person name="Submissions S."/>
        </authorList>
    </citation>
    <scope>NUCLEOTIDE SEQUENCE [LARGE SCALE GENOMIC DNA]</scope>
    <source>
        <strain evidence="4">Nm71</strain>
    </source>
</reference>
<dbReference type="SUPFAM" id="SSF52402">
    <property type="entry name" value="Adenine nucleotide alpha hydrolases-like"/>
    <property type="match status" value="1"/>
</dbReference>
<dbReference type="RefSeq" id="WP_090655604.1">
    <property type="nucleotide sequence ID" value="NZ_FOIA01000002.1"/>
</dbReference>
<dbReference type="OrthoDB" id="8547832at2"/>
<dbReference type="PANTHER" id="PTHR46268:SF6">
    <property type="entry name" value="UNIVERSAL STRESS PROTEIN UP12"/>
    <property type="match status" value="1"/>
</dbReference>
<evidence type="ECO:0000259" key="2">
    <source>
        <dbReference type="Pfam" id="PF00582"/>
    </source>
</evidence>
<sequence length="136" mass="14368">MYKKVMVAVDGSETANQALAEAENIANTYDAILCIAHAVQGDTEADKQAGTDMLEKAKSSAGTKKIETRLVQANIEYGLNGIAEAIADAAADWEADLLVVGTANRRGLERFFVGSVAEQLVAKVSASILLVRPQST</sequence>
<name>A0A1H9YQL8_9PROT</name>
<dbReference type="InterPro" id="IPR014729">
    <property type="entry name" value="Rossmann-like_a/b/a_fold"/>
</dbReference>
<feature type="domain" description="UspA" evidence="2">
    <location>
        <begin position="1"/>
        <end position="132"/>
    </location>
</feature>
<dbReference type="Proteomes" id="UP000199345">
    <property type="component" value="Unassembled WGS sequence"/>
</dbReference>
<comment type="similarity">
    <text evidence="1">Belongs to the universal stress protein A family.</text>
</comment>
<dbReference type="CDD" id="cd00293">
    <property type="entry name" value="USP-like"/>
    <property type="match status" value="1"/>
</dbReference>
<keyword evidence="4" id="KW-1185">Reference proteome</keyword>
<dbReference type="PRINTS" id="PR01438">
    <property type="entry name" value="UNVRSLSTRESS"/>
</dbReference>
<proteinExistence type="inferred from homology"/>
<protein>
    <submittedName>
        <fullName evidence="3">Nucleotide-binding universal stress protein, UspA family</fullName>
    </submittedName>
</protein>
<dbReference type="Pfam" id="PF00582">
    <property type="entry name" value="Usp"/>
    <property type="match status" value="1"/>
</dbReference>
<evidence type="ECO:0000313" key="3">
    <source>
        <dbReference type="EMBL" id="SES71352.1"/>
    </source>
</evidence>
<evidence type="ECO:0000313" key="4">
    <source>
        <dbReference type="Proteomes" id="UP000199345"/>
    </source>
</evidence>
<dbReference type="PANTHER" id="PTHR46268">
    <property type="entry name" value="STRESS RESPONSE PROTEIN NHAX"/>
    <property type="match status" value="1"/>
</dbReference>